<dbReference type="PANTHER" id="PTHR21666">
    <property type="entry name" value="PEPTIDASE-RELATED"/>
    <property type="match status" value="1"/>
</dbReference>
<dbReference type="InterPro" id="IPR050570">
    <property type="entry name" value="Cell_wall_metabolism_enzyme"/>
</dbReference>
<dbReference type="InterPro" id="IPR011055">
    <property type="entry name" value="Dup_hybrid_motif"/>
</dbReference>
<gene>
    <name evidence="3" type="ORF">DLJ74_13860</name>
</gene>
<dbReference type="InterPro" id="IPR016047">
    <property type="entry name" value="M23ase_b-sheet_dom"/>
</dbReference>
<dbReference type="AlphaFoldDB" id="A0A317KVZ8"/>
<proteinExistence type="predicted"/>
<dbReference type="OrthoDB" id="9805070at2"/>
<dbReference type="CDD" id="cd12797">
    <property type="entry name" value="M23_peptidase"/>
    <property type="match status" value="1"/>
</dbReference>
<feature type="domain" description="M23ase beta-sheet core" evidence="2">
    <location>
        <begin position="26"/>
        <end position="123"/>
    </location>
</feature>
<protein>
    <recommendedName>
        <fullName evidence="5">Peptidase M23</fullName>
    </recommendedName>
</protein>
<sequence length="288" mass="31514">MAEFKGFRISSPYGSRIHPIRGSKDFHGGIDLVKQHNAPIKAFTAGTVLYAGMGQSGTGLGGYGNVVLLKDTNNRGQLYAHLDRVTVSKGQKVRANQIIGYQGQTGEVTGSHLHYEVRKHAEAAPPYGYRSNKQTSTLNPVEYLNQFTEKSDLIKEGMRGSEVKTLQLNLIKLGYSLSKYGADGVFGAETERAVRNFQSDQKITVDGIVGPVTKNRINQALKAWSKYPGTLIRLGSKGDNVKKIQQKVGTKVDGIFGKKTEQAVKNFQKKNGLAVDGIVGPKTWNKLF</sequence>
<reference evidence="3 4" key="1">
    <citation type="submission" date="2018-05" db="EMBL/GenBank/DDBJ databases">
        <title>Genomic analysis of Gracilibacillus dipsosauri DD1 reveals novel features of a salt-tolerant amylase.</title>
        <authorList>
            <person name="Deutch C.E."/>
            <person name="Yang S."/>
        </authorList>
    </citation>
    <scope>NUCLEOTIDE SEQUENCE [LARGE SCALE GENOMIC DNA]</scope>
    <source>
        <strain evidence="3 4">DD1</strain>
    </source>
</reference>
<evidence type="ECO:0000259" key="1">
    <source>
        <dbReference type="Pfam" id="PF01471"/>
    </source>
</evidence>
<accession>A0A317KVZ8</accession>
<evidence type="ECO:0008006" key="5">
    <source>
        <dbReference type="Google" id="ProtNLM"/>
    </source>
</evidence>
<dbReference type="Pfam" id="PF01471">
    <property type="entry name" value="PG_binding_1"/>
    <property type="match status" value="2"/>
</dbReference>
<dbReference type="Gene3D" id="2.70.70.10">
    <property type="entry name" value="Glucose Permease (Domain IIA)"/>
    <property type="match status" value="1"/>
</dbReference>
<dbReference type="PANTHER" id="PTHR21666:SF268">
    <property type="entry name" value="PEPTIDASE M23 DOMAIN-CONTAINING PROTEIN"/>
    <property type="match status" value="1"/>
</dbReference>
<dbReference type="EMBL" id="QGTD01000013">
    <property type="protein sequence ID" value="PWU67546.1"/>
    <property type="molecule type" value="Genomic_DNA"/>
</dbReference>
<keyword evidence="4" id="KW-1185">Reference proteome</keyword>
<dbReference type="RefSeq" id="WP_109984917.1">
    <property type="nucleotide sequence ID" value="NZ_JAJUIE010000012.1"/>
</dbReference>
<name>A0A317KVZ8_9BACI</name>
<evidence type="ECO:0000313" key="3">
    <source>
        <dbReference type="EMBL" id="PWU67546.1"/>
    </source>
</evidence>
<dbReference type="Gene3D" id="1.10.101.10">
    <property type="entry name" value="PGBD-like superfamily/PGBD"/>
    <property type="match status" value="2"/>
</dbReference>
<dbReference type="Pfam" id="PF01551">
    <property type="entry name" value="Peptidase_M23"/>
    <property type="match status" value="1"/>
</dbReference>
<comment type="caution">
    <text evidence="3">The sequence shown here is derived from an EMBL/GenBank/DDBJ whole genome shotgun (WGS) entry which is preliminary data.</text>
</comment>
<feature type="domain" description="Peptidoglycan binding-like" evidence="1">
    <location>
        <begin position="159"/>
        <end position="216"/>
    </location>
</feature>
<dbReference type="SUPFAM" id="SSF51261">
    <property type="entry name" value="Duplicated hybrid motif"/>
    <property type="match status" value="1"/>
</dbReference>
<dbReference type="Proteomes" id="UP000245624">
    <property type="component" value="Unassembled WGS sequence"/>
</dbReference>
<evidence type="ECO:0000313" key="4">
    <source>
        <dbReference type="Proteomes" id="UP000245624"/>
    </source>
</evidence>
<organism evidence="3 4">
    <name type="scientific">Gracilibacillus dipsosauri</name>
    <dbReference type="NCBI Taxonomy" id="178340"/>
    <lineage>
        <taxon>Bacteria</taxon>
        <taxon>Bacillati</taxon>
        <taxon>Bacillota</taxon>
        <taxon>Bacilli</taxon>
        <taxon>Bacillales</taxon>
        <taxon>Bacillaceae</taxon>
        <taxon>Gracilibacillus</taxon>
    </lineage>
</organism>
<dbReference type="GO" id="GO:0004222">
    <property type="term" value="F:metalloendopeptidase activity"/>
    <property type="evidence" value="ECO:0007669"/>
    <property type="project" value="TreeGrafter"/>
</dbReference>
<dbReference type="InterPro" id="IPR002477">
    <property type="entry name" value="Peptidoglycan-bd-like"/>
</dbReference>
<dbReference type="InterPro" id="IPR036365">
    <property type="entry name" value="PGBD-like_sf"/>
</dbReference>
<dbReference type="InterPro" id="IPR036366">
    <property type="entry name" value="PGBDSf"/>
</dbReference>
<feature type="domain" description="Peptidoglycan binding-like" evidence="1">
    <location>
        <begin position="251"/>
        <end position="287"/>
    </location>
</feature>
<evidence type="ECO:0000259" key="2">
    <source>
        <dbReference type="Pfam" id="PF01551"/>
    </source>
</evidence>
<dbReference type="SUPFAM" id="SSF47090">
    <property type="entry name" value="PGBD-like"/>
    <property type="match status" value="2"/>
</dbReference>